<dbReference type="PANTHER" id="PTHR13518:SF1">
    <property type="entry name" value="C2ORF42 HOMOLOG"/>
    <property type="match status" value="1"/>
</dbReference>
<comment type="caution">
    <text evidence="2">The sequence shown here is derived from an EMBL/GenBank/DDBJ whole genome shotgun (WGS) entry which is preliminary data.</text>
</comment>
<dbReference type="InterPro" id="IPR029269">
    <property type="entry name" value="Zf-tcix"/>
</dbReference>
<dbReference type="GO" id="GO:0005634">
    <property type="term" value="C:nucleus"/>
    <property type="evidence" value="ECO:0007669"/>
    <property type="project" value="TreeGrafter"/>
</dbReference>
<dbReference type="PANTHER" id="PTHR13518">
    <property type="entry name" value="PUTATIVE TREBLE-CLEF ZINC-FINGER C2ORF42 FAMILY MEMBER"/>
    <property type="match status" value="1"/>
</dbReference>
<sequence>MSAGQIKEKIYIPIHTTNNQLVLSGLGKSTKRGIKKCNNCSTYNGTRSAVCKNKNCGVILKDSEEKSRVDIDAVKLLTGKEKQVFSVRVRDMGPDYRGFVQLPILQSQEDKNILSEVALCFVDSCQNSFDNSILKCHEEDQNSTNQVCDHIKSALKSQSSATPMKFKNDVLGSLQVTDDVKETLYILANEKQGCLVQQVAKSIMAVKCQATPKHPLGYLHFGFIKGKGRDCYEKYFCSCSEFIESRSIPGKEIRKCIHYYACIWSLASNTRYFDEFSYFLQFELPMSEPIFGHLNDKPSPLSETSKYIQQAAAMKVTANKSLDERYRKSKVIKQPRKVELIKRCQKIIPKIYPIEIKVLNEPAKGNHNTCWTFIDWLSYVTESINKTMQFDNCGIVNTLVFQIPQVKYVAIQSFI</sequence>
<feature type="domain" description="Putative treble-clef zinc-finger" evidence="1">
    <location>
        <begin position="26"/>
        <end position="65"/>
    </location>
</feature>
<reference evidence="2" key="1">
    <citation type="submission" date="2022-03" db="EMBL/GenBank/DDBJ databases">
        <authorList>
            <person name="Sayadi A."/>
        </authorList>
    </citation>
    <scope>NUCLEOTIDE SEQUENCE</scope>
</reference>
<dbReference type="EMBL" id="CAKOFQ010007041">
    <property type="protein sequence ID" value="CAH1988262.1"/>
    <property type="molecule type" value="Genomic_DNA"/>
</dbReference>
<dbReference type="InterPro" id="IPR026049">
    <property type="entry name" value="C2orf42"/>
</dbReference>
<accession>A0A9P0PP06</accession>
<evidence type="ECO:0000259" key="1">
    <source>
        <dbReference type="Pfam" id="PF14952"/>
    </source>
</evidence>
<protein>
    <recommendedName>
        <fullName evidence="1">Putative treble-clef zinc-finger domain-containing protein</fullName>
    </recommendedName>
</protein>
<dbReference type="OrthoDB" id="6506929at2759"/>
<dbReference type="Pfam" id="PF14952">
    <property type="entry name" value="zf-tcix"/>
    <property type="match status" value="1"/>
</dbReference>
<organism evidence="2 3">
    <name type="scientific">Acanthoscelides obtectus</name>
    <name type="common">Bean weevil</name>
    <name type="synonym">Bruchus obtectus</name>
    <dbReference type="NCBI Taxonomy" id="200917"/>
    <lineage>
        <taxon>Eukaryota</taxon>
        <taxon>Metazoa</taxon>
        <taxon>Ecdysozoa</taxon>
        <taxon>Arthropoda</taxon>
        <taxon>Hexapoda</taxon>
        <taxon>Insecta</taxon>
        <taxon>Pterygota</taxon>
        <taxon>Neoptera</taxon>
        <taxon>Endopterygota</taxon>
        <taxon>Coleoptera</taxon>
        <taxon>Polyphaga</taxon>
        <taxon>Cucujiformia</taxon>
        <taxon>Chrysomeloidea</taxon>
        <taxon>Chrysomelidae</taxon>
        <taxon>Bruchinae</taxon>
        <taxon>Bruchini</taxon>
        <taxon>Acanthoscelides</taxon>
    </lineage>
</organism>
<dbReference type="AlphaFoldDB" id="A0A9P0PP06"/>
<name>A0A9P0PP06_ACAOB</name>
<keyword evidence="3" id="KW-1185">Reference proteome</keyword>
<proteinExistence type="predicted"/>
<evidence type="ECO:0000313" key="2">
    <source>
        <dbReference type="EMBL" id="CAH1988262.1"/>
    </source>
</evidence>
<gene>
    <name evidence="2" type="ORF">ACAOBT_LOCUS18365</name>
</gene>
<dbReference type="Proteomes" id="UP001152888">
    <property type="component" value="Unassembled WGS sequence"/>
</dbReference>
<evidence type="ECO:0000313" key="3">
    <source>
        <dbReference type="Proteomes" id="UP001152888"/>
    </source>
</evidence>